<gene>
    <name evidence="3" type="ORF">QYB97_12070</name>
</gene>
<feature type="region of interest" description="Disordered" evidence="1">
    <location>
        <begin position="34"/>
        <end position="75"/>
    </location>
</feature>
<feature type="compositionally biased region" description="Low complexity" evidence="1">
    <location>
        <begin position="38"/>
        <end position="58"/>
    </location>
</feature>
<dbReference type="RefSeq" id="WP_301166256.1">
    <property type="nucleotide sequence ID" value="NZ_JAUHTR010000005.1"/>
</dbReference>
<protein>
    <submittedName>
        <fullName evidence="3">Uncharacterized protein</fullName>
    </submittedName>
</protein>
<evidence type="ECO:0000313" key="3">
    <source>
        <dbReference type="EMBL" id="MDN4525222.1"/>
    </source>
</evidence>
<dbReference type="EMBL" id="JAUHTR010000005">
    <property type="protein sequence ID" value="MDN4525222.1"/>
    <property type="molecule type" value="Genomic_DNA"/>
</dbReference>
<organism evidence="3 4">
    <name type="scientific">Fictibacillus fluitans</name>
    <dbReference type="NCBI Taxonomy" id="3058422"/>
    <lineage>
        <taxon>Bacteria</taxon>
        <taxon>Bacillati</taxon>
        <taxon>Bacillota</taxon>
        <taxon>Bacilli</taxon>
        <taxon>Bacillales</taxon>
        <taxon>Fictibacillaceae</taxon>
        <taxon>Fictibacillus</taxon>
    </lineage>
</organism>
<reference evidence="3" key="1">
    <citation type="submission" date="2023-07" db="EMBL/GenBank/DDBJ databases">
        <title>Fictibacillus sp. isolated from freshwater pond.</title>
        <authorList>
            <person name="Kirdat K."/>
            <person name="Bhat A."/>
            <person name="Mourya A."/>
            <person name="Yadav A."/>
        </authorList>
    </citation>
    <scope>NUCLEOTIDE SEQUENCE</scope>
    <source>
        <strain evidence="3">NE201</strain>
    </source>
</reference>
<keyword evidence="4" id="KW-1185">Reference proteome</keyword>
<comment type="caution">
    <text evidence="3">The sequence shown here is derived from an EMBL/GenBank/DDBJ whole genome shotgun (WGS) entry which is preliminary data.</text>
</comment>
<keyword evidence="2" id="KW-0812">Transmembrane</keyword>
<evidence type="ECO:0000256" key="2">
    <source>
        <dbReference type="SAM" id="Phobius"/>
    </source>
</evidence>
<evidence type="ECO:0000256" key="1">
    <source>
        <dbReference type="SAM" id="MobiDB-lite"/>
    </source>
</evidence>
<keyword evidence="2" id="KW-0472">Membrane</keyword>
<feature type="transmembrane region" description="Helical" evidence="2">
    <location>
        <begin position="79"/>
        <end position="99"/>
    </location>
</feature>
<evidence type="ECO:0000313" key="4">
    <source>
        <dbReference type="Proteomes" id="UP001172721"/>
    </source>
</evidence>
<sequence length="101" mass="11188">MKISIKSVNVDAITMKGSLNIGKTLIIKRYSLQKEAKQNSPNNNESQSQNPSSATKKPTPTPVSVQQDIDKHKKQSEEMAAELMANACLLYYMAIMLAYTP</sequence>
<accession>A0ABT8HWR4</accession>
<proteinExistence type="predicted"/>
<dbReference type="Proteomes" id="UP001172721">
    <property type="component" value="Unassembled WGS sequence"/>
</dbReference>
<name>A0ABT8HWR4_9BACL</name>
<keyword evidence="2" id="KW-1133">Transmembrane helix</keyword>